<keyword evidence="5" id="KW-0970">Cilium biogenesis/degradation</keyword>
<sequence length="1167" mass="130982">MLIIRITVTFGGTLKFLDPPRATPSSVMFIFLSKKIAIPNGAQLCCSSWNPEQGWIACGGQNGLLKVLKLESAPTKDGKGPRGIAAQSNLTMNQSLDGHAGSVVCATWNANYKKLTTSDENGLIIVWMMHRGMWYEEMINNRNKSVVKDMKWSSDGQKICIAYEDGAVIVGSVDGNRLWGKEMKVELCFVEWSPDGKHLVFVTKDGDVSIHDGSGNKLSNMTLYAVDEKDKKYKIIGLHWYDGCEGHVSEDAPTLAIAFADGKVQITRGRYDDSAVLIDTGVELSQVKWNCDGTVLALAGTQTSRGASGDSREFNIVQFYDPFGRYLRSLKVPGSKIEALAWEGTGLRICLAVDSHIYFANIRPDYKWGYYSSTLVYAYNRPDQVENCVVFWDTHSDERYIKYVKSLVGIKAAGDNAVLVSKIVNEPQQQLGDDHAPPVPPKQYSLVLCDTIGSPVESKLIDFEPLFLTMTPRHIIAASADAIYVWQYRTTVSKLSSDSSSSTVPSTRGGRERIFYVDDSQGNDTESFRYVERQLDDPICAICASESWLVVGRASGMVHCFTLPHISLEMKYIVPCRPQILSLNSNSTQMAIIDINGVLTIMELGPSSGNQNPVDAKILPFEKKDVWDVMWAEDNAELFVMMEKARMYVYRGLEPEEPVLSSGYLCSYKDLQVKAALLDDILASPEQTDKSLVLDYETRSLRDARELLENVSLSDACDYIQDHSHPRLWRLLADAALEQLDFAMAERGFVKCGDYNGIQYVKRLQVLNDRIKQKAEVAAYFQRFDDAEALYRKIDRKDLAIELRKRLGDWFRVVQLVQSGGGDDTLLTHAWNMIGEYYADRHKWEKAIKYYAQASNVPALVQCYYTLGDFTTLDTLVNDLPEGSPLLEEMARKFTRAGLCNSAVNAFLKMGDIKSAIDSCVLLNEWERAVTLAETHHFPQIETVLAKYGTHLMRNGKTLQAIELYRRANKSMDAAKLLGKLAKEVSKNPLRAKKLQMLSHSGAEAFHLCLLAHRQLYRGQPERALRTSLKLASYDDIVDEREVYSLIAIAAYYTKHYEQCSRACNQLEMVLVDKDKAALDALTLQIFSTTRPFDPPTRPYECPSCKHPVKEWAAKCDGCGRGFQTCMMSGATILDHRTYMCKTCRHSCIEHEIRDVSNCPLCHAALK</sequence>
<dbReference type="Pfam" id="PF24797">
    <property type="entry name" value="Beta-prop_WDR35_TULP_N"/>
    <property type="match status" value="1"/>
</dbReference>
<keyword evidence="3 9" id="KW-0853">WD repeat</keyword>
<dbReference type="InterPro" id="IPR057979">
    <property type="entry name" value="TPR_IFT121"/>
</dbReference>
<evidence type="ECO:0000256" key="6">
    <source>
        <dbReference type="ARBA" id="ARBA00023069"/>
    </source>
</evidence>
<dbReference type="GO" id="GO:0097730">
    <property type="term" value="C:non-motile cilium"/>
    <property type="evidence" value="ECO:0007669"/>
    <property type="project" value="TreeGrafter"/>
</dbReference>
<protein>
    <submittedName>
        <fullName evidence="15">Uncharacterized protein</fullName>
    </submittedName>
</protein>
<keyword evidence="2" id="KW-0963">Cytoplasm</keyword>
<dbReference type="PANTHER" id="PTHR12764">
    <property type="entry name" value="WD REPEAT DOMAIN-RELATED"/>
    <property type="match status" value="1"/>
</dbReference>
<dbReference type="InterPro" id="IPR036322">
    <property type="entry name" value="WD40_repeat_dom_sf"/>
</dbReference>
<dbReference type="InterPro" id="IPR039857">
    <property type="entry name" value="Ift122/121"/>
</dbReference>
<evidence type="ECO:0000313" key="15">
    <source>
        <dbReference type="EMBL" id="RHZ31150.1"/>
    </source>
</evidence>
<dbReference type="GO" id="GO:0061512">
    <property type="term" value="P:protein localization to cilium"/>
    <property type="evidence" value="ECO:0007669"/>
    <property type="project" value="TreeGrafter"/>
</dbReference>
<feature type="domain" description="IFT80/172/WDR35 TPR" evidence="11">
    <location>
        <begin position="728"/>
        <end position="819"/>
    </location>
</feature>
<dbReference type="FunFam" id="1.25.40.470:FF:000004">
    <property type="entry name" value="WD repeat-containing protein 35"/>
    <property type="match status" value="1"/>
</dbReference>
<dbReference type="Proteomes" id="UP000266196">
    <property type="component" value="Unassembled WGS sequence"/>
</dbReference>
<feature type="domain" description="IFT121-like zinc finger" evidence="10">
    <location>
        <begin position="1124"/>
        <end position="1166"/>
    </location>
</feature>
<evidence type="ECO:0000256" key="5">
    <source>
        <dbReference type="ARBA" id="ARBA00022794"/>
    </source>
</evidence>
<dbReference type="Pfam" id="PF23145">
    <property type="entry name" value="Zf_2nd_IFT121"/>
    <property type="match status" value="1"/>
</dbReference>
<name>A0A397FFN0_APHAT</name>
<keyword evidence="6" id="KW-0969">Cilium</keyword>
<dbReference type="SUPFAM" id="SSF50978">
    <property type="entry name" value="WD40 repeat-like"/>
    <property type="match status" value="1"/>
</dbReference>
<evidence type="ECO:0000256" key="4">
    <source>
        <dbReference type="ARBA" id="ARBA00022737"/>
    </source>
</evidence>
<dbReference type="Pfam" id="PF23387">
    <property type="entry name" value="TPR_IFT80_172"/>
    <property type="match status" value="1"/>
</dbReference>
<evidence type="ECO:0000256" key="9">
    <source>
        <dbReference type="PROSITE-ProRule" id="PRU00221"/>
    </source>
</evidence>
<evidence type="ECO:0000259" key="13">
    <source>
        <dbReference type="Pfam" id="PF24797"/>
    </source>
</evidence>
<dbReference type="GO" id="GO:1905515">
    <property type="term" value="P:non-motile cilium assembly"/>
    <property type="evidence" value="ECO:0007669"/>
    <property type="project" value="TreeGrafter"/>
</dbReference>
<feature type="domain" description="IFT121/TULP4 N-terminal" evidence="13">
    <location>
        <begin position="28"/>
        <end position="363"/>
    </location>
</feature>
<dbReference type="InterPro" id="IPR001680">
    <property type="entry name" value="WD40_rpt"/>
</dbReference>
<dbReference type="SUPFAM" id="SSF48452">
    <property type="entry name" value="TPR-like"/>
    <property type="match status" value="1"/>
</dbReference>
<evidence type="ECO:0000259" key="12">
    <source>
        <dbReference type="Pfam" id="PF23390"/>
    </source>
</evidence>
<keyword evidence="7" id="KW-0206">Cytoskeleton</keyword>
<dbReference type="InterPro" id="IPR057361">
    <property type="entry name" value="TPR_WDR35"/>
</dbReference>
<dbReference type="InterPro" id="IPR017233">
    <property type="entry name" value="WDR35"/>
</dbReference>
<dbReference type="PIRSF" id="PIRSF037536">
    <property type="entry name" value="WD_repeat_p35"/>
    <property type="match status" value="1"/>
</dbReference>
<evidence type="ECO:0000259" key="14">
    <source>
        <dbReference type="Pfam" id="PF25768"/>
    </source>
</evidence>
<dbReference type="InterPro" id="IPR056170">
    <property type="entry name" value="Znf_IFT121-like"/>
</dbReference>
<feature type="repeat" description="WD" evidence="9">
    <location>
        <begin position="96"/>
        <end position="127"/>
    </location>
</feature>
<organism evidence="15 16">
    <name type="scientific">Aphanomyces astaci</name>
    <name type="common">Crayfish plague agent</name>
    <dbReference type="NCBI Taxonomy" id="112090"/>
    <lineage>
        <taxon>Eukaryota</taxon>
        <taxon>Sar</taxon>
        <taxon>Stramenopiles</taxon>
        <taxon>Oomycota</taxon>
        <taxon>Saprolegniomycetes</taxon>
        <taxon>Saprolegniales</taxon>
        <taxon>Verrucalvaceae</taxon>
        <taxon>Aphanomyces</taxon>
    </lineage>
</organism>
<dbReference type="Pfam" id="PF25768">
    <property type="entry name" value="TPR_IFT121"/>
    <property type="match status" value="1"/>
</dbReference>
<accession>A0A397FFN0</accession>
<dbReference type="SMART" id="SM00320">
    <property type="entry name" value="WD40"/>
    <property type="match status" value="4"/>
</dbReference>
<dbReference type="InterPro" id="IPR056159">
    <property type="entry name" value="Beta-prop_IFT121_TULP_N"/>
</dbReference>
<dbReference type="VEuPathDB" id="FungiDB:H257_00808"/>
<evidence type="ECO:0000256" key="1">
    <source>
        <dbReference type="ARBA" id="ARBA00004120"/>
    </source>
</evidence>
<dbReference type="InterPro" id="IPR056157">
    <property type="entry name" value="TPR_IFT80_172_dom"/>
</dbReference>
<dbReference type="InterPro" id="IPR056158">
    <property type="entry name" value="Beta-prop_IFT121_2nd"/>
</dbReference>
<feature type="domain" description="IFT121 second beta-propeller" evidence="12">
    <location>
        <begin position="368"/>
        <end position="697"/>
    </location>
</feature>
<gene>
    <name evidence="15" type="ORF">DYB31_001095</name>
</gene>
<keyword evidence="4" id="KW-0677">Repeat</keyword>
<evidence type="ECO:0000256" key="2">
    <source>
        <dbReference type="ARBA" id="ARBA00022490"/>
    </source>
</evidence>
<dbReference type="GO" id="GO:0030991">
    <property type="term" value="C:intraciliary transport particle A"/>
    <property type="evidence" value="ECO:0007669"/>
    <property type="project" value="TreeGrafter"/>
</dbReference>
<reference evidence="15 16" key="1">
    <citation type="submission" date="2018-08" db="EMBL/GenBank/DDBJ databases">
        <title>Aphanomyces genome sequencing and annotation.</title>
        <authorList>
            <person name="Minardi D."/>
            <person name="Oidtmann B."/>
            <person name="Van Der Giezen M."/>
            <person name="Studholme D.J."/>
        </authorList>
    </citation>
    <scope>NUCLEOTIDE SEQUENCE [LARGE SCALE GENOMIC DNA]</scope>
    <source>
        <strain evidence="15 16">197901</strain>
    </source>
</reference>
<comment type="subcellular location">
    <subcellularLocation>
        <location evidence="1">Cytoplasm</location>
        <location evidence="1">Cytoskeleton</location>
        <location evidence="1">Cilium basal body</location>
    </subcellularLocation>
</comment>
<dbReference type="Pfam" id="PF23390">
    <property type="entry name" value="Beta-prop_WDR35_2nd"/>
    <property type="match status" value="1"/>
</dbReference>
<dbReference type="GO" id="GO:0035721">
    <property type="term" value="P:intraciliary retrograde transport"/>
    <property type="evidence" value="ECO:0007669"/>
    <property type="project" value="TreeGrafter"/>
</dbReference>
<dbReference type="Pfam" id="PF25170">
    <property type="entry name" value="TPR_WDR35"/>
    <property type="match status" value="1"/>
</dbReference>
<evidence type="ECO:0000259" key="11">
    <source>
        <dbReference type="Pfam" id="PF23387"/>
    </source>
</evidence>
<evidence type="ECO:0000259" key="10">
    <source>
        <dbReference type="Pfam" id="PF23145"/>
    </source>
</evidence>
<proteinExistence type="predicted"/>
<comment type="caution">
    <text evidence="15">The sequence shown here is derived from an EMBL/GenBank/DDBJ whole genome shotgun (WGS) entry which is preliminary data.</text>
</comment>
<dbReference type="AlphaFoldDB" id="A0A397FFN0"/>
<keyword evidence="8" id="KW-0966">Cell projection</keyword>
<dbReference type="Gene3D" id="2.130.10.10">
    <property type="entry name" value="YVTN repeat-like/Quinoprotein amine dehydrogenase"/>
    <property type="match status" value="2"/>
</dbReference>
<evidence type="ECO:0000256" key="7">
    <source>
        <dbReference type="ARBA" id="ARBA00023212"/>
    </source>
</evidence>
<dbReference type="Gene3D" id="1.25.40.470">
    <property type="match status" value="1"/>
</dbReference>
<dbReference type="InterPro" id="IPR015943">
    <property type="entry name" value="WD40/YVTN_repeat-like_dom_sf"/>
</dbReference>
<evidence type="ECO:0000256" key="3">
    <source>
        <dbReference type="ARBA" id="ARBA00022574"/>
    </source>
</evidence>
<dbReference type="PANTHER" id="PTHR12764:SF5">
    <property type="entry name" value="LD29485P"/>
    <property type="match status" value="1"/>
</dbReference>
<evidence type="ECO:0000256" key="8">
    <source>
        <dbReference type="ARBA" id="ARBA00023273"/>
    </source>
</evidence>
<evidence type="ECO:0000313" key="16">
    <source>
        <dbReference type="Proteomes" id="UP000266196"/>
    </source>
</evidence>
<dbReference type="EMBL" id="QUTE01006919">
    <property type="protein sequence ID" value="RHZ31150.1"/>
    <property type="molecule type" value="Genomic_DNA"/>
</dbReference>
<dbReference type="InterPro" id="IPR011990">
    <property type="entry name" value="TPR-like_helical_dom_sf"/>
</dbReference>
<feature type="domain" description="IFT121-like TPR repeats" evidence="14">
    <location>
        <begin position="1001"/>
        <end position="1093"/>
    </location>
</feature>
<dbReference type="PROSITE" id="PS50082">
    <property type="entry name" value="WD_REPEATS_2"/>
    <property type="match status" value="1"/>
</dbReference>
<dbReference type="SUPFAM" id="SSF82171">
    <property type="entry name" value="DPP6 N-terminal domain-like"/>
    <property type="match status" value="1"/>
</dbReference>